<gene>
    <name evidence="2" type="ORF">FMAN_14917</name>
</gene>
<sequence length="336" mass="40019">MSQRSPEFTTRQSLHQLADLCLCRSYHSDQVQEFVSLWTTVIKEAVSVKREKKARGMDEFEWLEQLFELKPIISELQDSLDAARQENDQLQKQHQRDVKRLRGKIKHLEQQLQESKDHENVAEQKSLDLDFNIEHFFRPEIIHLEQKLKESQDRNNITEGRLSATRTKFEELQTQTTSDWIARNRLEIENKCLKAQLTKAQKKLDEHTFIKDKNQDFQDQIRSFEIKVKQYKVMLEDTKRKASENEEKAAAERGATEAMESRLKAQLTEREDEIVRFKNHQEELEQIITETQASIDTCWWHRLWTWKERFWKRSKSGSWIRIGDGTNVDIGLQTYA</sequence>
<keyword evidence="3" id="KW-1185">Reference proteome</keyword>
<dbReference type="Proteomes" id="UP000184255">
    <property type="component" value="Unassembled WGS sequence"/>
</dbReference>
<accession>A0A1L7U6G4</accession>
<evidence type="ECO:0000313" key="2">
    <source>
        <dbReference type="EMBL" id="CVL03943.1"/>
    </source>
</evidence>
<dbReference type="RefSeq" id="XP_041688417.1">
    <property type="nucleotide sequence ID" value="XM_041822770.1"/>
</dbReference>
<dbReference type="EMBL" id="FCQH01000014">
    <property type="protein sequence ID" value="CVL03943.1"/>
    <property type="molecule type" value="Genomic_DNA"/>
</dbReference>
<reference evidence="3" key="1">
    <citation type="journal article" date="2016" name="Genome Biol. Evol.">
        <title>Comparative 'omics' of the Fusarium fujikuroi species complex highlights differences in genetic potential and metabolite synthesis.</title>
        <authorList>
            <person name="Niehaus E.-M."/>
            <person name="Muensterkoetter M."/>
            <person name="Proctor R.H."/>
            <person name="Brown D.W."/>
            <person name="Sharon A."/>
            <person name="Idan Y."/>
            <person name="Oren-Young L."/>
            <person name="Sieber C.M."/>
            <person name="Novak O."/>
            <person name="Pencik A."/>
            <person name="Tarkowska D."/>
            <person name="Hromadova K."/>
            <person name="Freeman S."/>
            <person name="Maymon M."/>
            <person name="Elazar M."/>
            <person name="Youssef S.A."/>
            <person name="El-Shabrawy E.S.M."/>
            <person name="Shalaby A.B.A."/>
            <person name="Houterman P."/>
            <person name="Brock N.L."/>
            <person name="Burkhardt I."/>
            <person name="Tsavkelova E.A."/>
            <person name="Dickschat J.S."/>
            <person name="Galuszka P."/>
            <person name="Gueldener U."/>
            <person name="Tudzynski B."/>
        </authorList>
    </citation>
    <scope>NUCLEOTIDE SEQUENCE [LARGE SCALE GENOMIC DNA]</scope>
    <source>
        <strain evidence="3">MRC7560</strain>
    </source>
</reference>
<evidence type="ECO:0000313" key="3">
    <source>
        <dbReference type="Proteomes" id="UP000184255"/>
    </source>
</evidence>
<dbReference type="AlphaFoldDB" id="A0A1L7U6G4"/>
<organism evidence="2 3">
    <name type="scientific">Fusarium mangiferae</name>
    <name type="common">Mango malformation disease fungus</name>
    <dbReference type="NCBI Taxonomy" id="192010"/>
    <lineage>
        <taxon>Eukaryota</taxon>
        <taxon>Fungi</taxon>
        <taxon>Dikarya</taxon>
        <taxon>Ascomycota</taxon>
        <taxon>Pezizomycotina</taxon>
        <taxon>Sordariomycetes</taxon>
        <taxon>Hypocreomycetidae</taxon>
        <taxon>Hypocreales</taxon>
        <taxon>Nectriaceae</taxon>
        <taxon>Fusarium</taxon>
        <taxon>Fusarium fujikuroi species complex</taxon>
    </lineage>
</organism>
<name>A0A1L7U6G4_FUSMA</name>
<evidence type="ECO:0000256" key="1">
    <source>
        <dbReference type="SAM" id="MobiDB-lite"/>
    </source>
</evidence>
<dbReference type="GeneID" id="65094160"/>
<comment type="caution">
    <text evidence="2">The sequence shown here is derived from an EMBL/GenBank/DDBJ whole genome shotgun (WGS) entry which is preliminary data.</text>
</comment>
<proteinExistence type="predicted"/>
<dbReference type="VEuPathDB" id="FungiDB:FMAN_14917"/>
<protein>
    <submittedName>
        <fullName evidence="2">Uncharacterized protein</fullName>
    </submittedName>
</protein>
<feature type="region of interest" description="Disordered" evidence="1">
    <location>
        <begin position="239"/>
        <end position="258"/>
    </location>
</feature>